<accession>A0A3P5XT66</accession>
<organism evidence="1 2">
    <name type="scientific">Arthrobacter ulcerisalmonis</name>
    <dbReference type="NCBI Taxonomy" id="2483813"/>
    <lineage>
        <taxon>Bacteria</taxon>
        <taxon>Bacillati</taxon>
        <taxon>Actinomycetota</taxon>
        <taxon>Actinomycetes</taxon>
        <taxon>Micrococcales</taxon>
        <taxon>Micrococcaceae</taxon>
        <taxon>Arthrobacter</taxon>
    </lineage>
</organism>
<protein>
    <recommendedName>
        <fullName evidence="3">Phage major tail protein 2</fullName>
    </recommendedName>
</protein>
<dbReference type="RefSeq" id="WP_124093123.1">
    <property type="nucleotide sequence ID" value="NZ_CBCRYA010000011.1"/>
</dbReference>
<dbReference type="OrthoDB" id="4945905at2"/>
<evidence type="ECO:0000313" key="2">
    <source>
        <dbReference type="Proteomes" id="UP000280861"/>
    </source>
</evidence>
<name>A0A3P5XT66_9MICC</name>
<evidence type="ECO:0000313" key="1">
    <source>
        <dbReference type="EMBL" id="VDC32269.1"/>
    </source>
</evidence>
<gene>
    <name evidence="1" type="ORF">PSET11_03035</name>
</gene>
<dbReference type="Proteomes" id="UP000280861">
    <property type="component" value="Unassembled WGS sequence"/>
</dbReference>
<proteinExistence type="predicted"/>
<dbReference type="EMBL" id="UXAU01000040">
    <property type="protein sequence ID" value="VDC32269.1"/>
    <property type="molecule type" value="Genomic_DNA"/>
</dbReference>
<reference evidence="1 2" key="1">
    <citation type="submission" date="2018-11" db="EMBL/GenBank/DDBJ databases">
        <authorList>
            <person name="Criscuolo A."/>
        </authorList>
    </citation>
    <scope>NUCLEOTIDE SEQUENCE [LARGE SCALE GENOMIC DNA]</scope>
    <source>
        <strain evidence="1">AT11b</strain>
    </source>
</reference>
<dbReference type="AlphaFoldDB" id="A0A3P5XT66"/>
<keyword evidence="2" id="KW-1185">Reference proteome</keyword>
<evidence type="ECO:0008006" key="3">
    <source>
        <dbReference type="Google" id="ProtNLM"/>
    </source>
</evidence>
<sequence length="136" mass="13918">MPSLPHKVLNVTTETVTIDGVDYSDAITSASLSTTSTDTTWIPVSGNVQTSTGALIWSASLEFGQDLTANTTLTMKLISLHGQNKVVVIQPTGTATQKITFTATIKAPSVLGGGVGVATSSAEFPVSGQPVIVNGV</sequence>